<name>A0A4Q7M702_9BURK</name>
<evidence type="ECO:0000256" key="5">
    <source>
        <dbReference type="ARBA" id="ARBA00022692"/>
    </source>
</evidence>
<organism evidence="13 14">
    <name type="scientific">Kerstersia gyiorum</name>
    <dbReference type="NCBI Taxonomy" id="206506"/>
    <lineage>
        <taxon>Bacteria</taxon>
        <taxon>Pseudomonadati</taxon>
        <taxon>Pseudomonadota</taxon>
        <taxon>Betaproteobacteria</taxon>
        <taxon>Burkholderiales</taxon>
        <taxon>Alcaligenaceae</taxon>
        <taxon>Kerstersia</taxon>
    </lineage>
</organism>
<dbReference type="GO" id="GO:0006811">
    <property type="term" value="P:monoatomic ion transport"/>
    <property type="evidence" value="ECO:0007669"/>
    <property type="project" value="UniProtKB-KW"/>
</dbReference>
<dbReference type="GO" id="GO:0009279">
    <property type="term" value="C:cell outer membrane"/>
    <property type="evidence" value="ECO:0007669"/>
    <property type="project" value="UniProtKB-SubCell"/>
</dbReference>
<dbReference type="Gene3D" id="2.40.160.10">
    <property type="entry name" value="Porin"/>
    <property type="match status" value="1"/>
</dbReference>
<dbReference type="GO" id="GO:0015288">
    <property type="term" value="F:porin activity"/>
    <property type="evidence" value="ECO:0007669"/>
    <property type="project" value="UniProtKB-KW"/>
</dbReference>
<dbReference type="SUPFAM" id="SSF56935">
    <property type="entry name" value="Porins"/>
    <property type="match status" value="1"/>
</dbReference>
<dbReference type="Pfam" id="PF13609">
    <property type="entry name" value="Porin_4"/>
    <property type="match status" value="1"/>
</dbReference>
<dbReference type="PANTHER" id="PTHR34501">
    <property type="entry name" value="PROTEIN YDDL-RELATED"/>
    <property type="match status" value="1"/>
</dbReference>
<protein>
    <submittedName>
        <fullName evidence="13">Putative porin</fullName>
    </submittedName>
</protein>
<evidence type="ECO:0000256" key="1">
    <source>
        <dbReference type="ARBA" id="ARBA00004571"/>
    </source>
</evidence>
<keyword evidence="6" id="KW-0732">Signal</keyword>
<keyword evidence="8" id="KW-0626">Porin</keyword>
<dbReference type="InterPro" id="IPR033900">
    <property type="entry name" value="Gram_neg_porin_domain"/>
</dbReference>
<dbReference type="EMBL" id="SGWZ01000008">
    <property type="protein sequence ID" value="RZS63786.1"/>
    <property type="molecule type" value="Genomic_DNA"/>
</dbReference>
<evidence type="ECO:0000256" key="6">
    <source>
        <dbReference type="ARBA" id="ARBA00022729"/>
    </source>
</evidence>
<keyword evidence="3" id="KW-0813">Transport</keyword>
<dbReference type="GO" id="GO:0046930">
    <property type="term" value="C:pore complex"/>
    <property type="evidence" value="ECO:0007669"/>
    <property type="project" value="UniProtKB-KW"/>
</dbReference>
<feature type="domain" description="P-type ATPase A" evidence="11">
    <location>
        <begin position="110"/>
        <end position="141"/>
    </location>
</feature>
<evidence type="ECO:0000256" key="7">
    <source>
        <dbReference type="ARBA" id="ARBA00023065"/>
    </source>
</evidence>
<evidence type="ECO:0000256" key="4">
    <source>
        <dbReference type="ARBA" id="ARBA00022452"/>
    </source>
</evidence>
<sequence length="526" mass="56101">MRTLFFSRATARNAAPHASAGCSVRRGHCALQEHARLSLADSLKVLSGDRAGLAFDEVLRRLVRNGPDRPRIPQAAPPDLARLARSLKDRRVPVLRRLDLYGQDEALARLVPASLLVPGDIIELNAGDIVPADVRLIRKDGLMLDRGIFQAWPDSCAMGDRVLTGNASALVLATGNQTLLGLLLQEPVHEPQQGRTLSGIWRQLGRRAGRQWQCQAGMLMGGLGVALLALAAPRPAQAAEVSLYGTLDVGIVSTHVRGEGTGSGLISGGQTDSLWGASGRETLAGDAFVSFTLEGGLDAATGHAEDPDRLFNYQSWLGVGSAAWGELRLGRQYTAGQAFVSGIEVAGWKDFGMGALMRAADNYQVSNMLSWTSPLWQGLQAGLSYSPDVGERGFKKGRAHLFSSALQYAIEDWVLVASYETMGRVELGNDRARRPAALQLGLSADFEAARLAAGWSRQRNGFVGRNGGEGPAGLEPMGLQGMGPMEFMDGGRLDAVYAGVAVPFGNDELQLQWSQGAAELALAGQR</sequence>
<evidence type="ECO:0000256" key="3">
    <source>
        <dbReference type="ARBA" id="ARBA00022448"/>
    </source>
</evidence>
<gene>
    <name evidence="13" type="ORF">EV679_3430</name>
</gene>
<comment type="subunit">
    <text evidence="2">Homotrimer.</text>
</comment>
<keyword evidence="9" id="KW-0472">Membrane</keyword>
<comment type="caution">
    <text evidence="13">The sequence shown here is derived from an EMBL/GenBank/DDBJ whole genome shotgun (WGS) entry which is preliminary data.</text>
</comment>
<feature type="domain" description="Porin" evidence="12">
    <location>
        <begin position="226"/>
        <end position="516"/>
    </location>
</feature>
<keyword evidence="10" id="KW-0998">Cell outer membrane</keyword>
<evidence type="ECO:0000259" key="11">
    <source>
        <dbReference type="Pfam" id="PF00122"/>
    </source>
</evidence>
<dbReference type="Pfam" id="PF00122">
    <property type="entry name" value="E1-E2_ATPase"/>
    <property type="match status" value="1"/>
</dbReference>
<evidence type="ECO:0000259" key="12">
    <source>
        <dbReference type="Pfam" id="PF13609"/>
    </source>
</evidence>
<dbReference type="RefSeq" id="WP_165390082.1">
    <property type="nucleotide sequence ID" value="NZ_CBCSEB010000020.1"/>
</dbReference>
<dbReference type="PANTHER" id="PTHR34501:SF9">
    <property type="entry name" value="MAJOR OUTER MEMBRANE PROTEIN P.IA"/>
    <property type="match status" value="1"/>
</dbReference>
<comment type="subcellular location">
    <subcellularLocation>
        <location evidence="1">Cell outer membrane</location>
        <topology evidence="1">Multi-pass membrane protein</topology>
    </subcellularLocation>
</comment>
<evidence type="ECO:0000256" key="2">
    <source>
        <dbReference type="ARBA" id="ARBA00011233"/>
    </source>
</evidence>
<dbReference type="Proteomes" id="UP000292039">
    <property type="component" value="Unassembled WGS sequence"/>
</dbReference>
<dbReference type="InterPro" id="IPR059000">
    <property type="entry name" value="ATPase_P-type_domA"/>
</dbReference>
<dbReference type="InterPro" id="IPR023614">
    <property type="entry name" value="Porin_dom_sf"/>
</dbReference>
<reference evidence="13 14" key="1">
    <citation type="submission" date="2019-02" db="EMBL/GenBank/DDBJ databases">
        <title>Genomic Encyclopedia of Type Strains, Phase IV (KMG-IV): sequencing the most valuable type-strain genomes for metagenomic binning, comparative biology and taxonomic classification.</title>
        <authorList>
            <person name="Goeker M."/>
        </authorList>
    </citation>
    <scope>NUCLEOTIDE SEQUENCE [LARGE SCALE GENOMIC DNA]</scope>
    <source>
        <strain evidence="13 14">DSM 16618</strain>
    </source>
</reference>
<dbReference type="SUPFAM" id="SSF81653">
    <property type="entry name" value="Calcium ATPase, transduction domain A"/>
    <property type="match status" value="1"/>
</dbReference>
<evidence type="ECO:0000313" key="14">
    <source>
        <dbReference type="Proteomes" id="UP000292039"/>
    </source>
</evidence>
<accession>A0A4Q7M702</accession>
<evidence type="ECO:0000256" key="10">
    <source>
        <dbReference type="ARBA" id="ARBA00023237"/>
    </source>
</evidence>
<evidence type="ECO:0000313" key="13">
    <source>
        <dbReference type="EMBL" id="RZS63786.1"/>
    </source>
</evidence>
<evidence type="ECO:0000256" key="9">
    <source>
        <dbReference type="ARBA" id="ARBA00023136"/>
    </source>
</evidence>
<evidence type="ECO:0000256" key="8">
    <source>
        <dbReference type="ARBA" id="ARBA00023114"/>
    </source>
</evidence>
<dbReference type="InterPro" id="IPR008250">
    <property type="entry name" value="ATPase_P-typ_transduc_dom_A_sf"/>
</dbReference>
<dbReference type="CDD" id="cd00342">
    <property type="entry name" value="gram_neg_porins"/>
    <property type="match status" value="1"/>
</dbReference>
<keyword evidence="4" id="KW-1134">Transmembrane beta strand</keyword>
<dbReference type="AlphaFoldDB" id="A0A4Q7M702"/>
<dbReference type="Gene3D" id="2.70.150.10">
    <property type="entry name" value="Calcium-transporting ATPase, cytoplasmic transduction domain A"/>
    <property type="match status" value="1"/>
</dbReference>
<dbReference type="InterPro" id="IPR050298">
    <property type="entry name" value="Gram-neg_bact_OMP"/>
</dbReference>
<keyword evidence="5" id="KW-0812">Transmembrane</keyword>
<proteinExistence type="predicted"/>
<keyword evidence="7" id="KW-0406">Ion transport</keyword>